<evidence type="ECO:0000313" key="1">
    <source>
        <dbReference type="EMBL" id="QSW37842.1"/>
    </source>
</evidence>
<proteinExistence type="predicted"/>
<name>A0A974X763_9PROT</name>
<dbReference type="EMBL" id="CP071410">
    <property type="protein sequence ID" value="QSW37842.1"/>
    <property type="molecule type" value="Genomic_DNA"/>
</dbReference>
<sequence length="195" mass="22267">MRTINGINNKLNTIITHLAQNNTYNIASVNISIQITTKKPINITKTLLLPHKTTTAQIYHLSQNIKPLTNIINITSTTAINNNKYKIITTNANTYQQLKKNTNRKIKKLIKKIRIVKSITEITYHQQGRIKKITINKLKPINIKVGDLKINTPIQIIENIKSVITTITKELKILNIKPKIKLFINIHGKHSSELQ</sequence>
<dbReference type="Proteomes" id="UP000663602">
    <property type="component" value="Chromosome"/>
</dbReference>
<gene>
    <name evidence="1" type="ORF">JSR02_00020</name>
</gene>
<accession>A0A974X763</accession>
<dbReference type="AlphaFoldDB" id="A0A974X763"/>
<reference evidence="1" key="1">
    <citation type="submission" date="2021-02" db="EMBL/GenBank/DDBJ databases">
        <authorList>
            <person name="Franco D."/>
        </authorList>
    </citation>
    <scope>NUCLEOTIDE SEQUENCE</scope>
    <source>
        <strain evidence="1">DICMUL</strain>
    </source>
</reference>
<reference evidence="1" key="2">
    <citation type="submission" date="2021-03" db="EMBL/GenBank/DDBJ databases">
        <title>Alternative transmission patterns in independently acquired nutritional co-symbionts of Dictyopharidae planthoppers.</title>
        <authorList>
            <person name="Michalik A."/>
            <person name="Lukasik P."/>
        </authorList>
    </citation>
    <scope>NUCLEOTIDE SEQUENCE</scope>
    <source>
        <strain evidence="1">DICMUL</strain>
    </source>
</reference>
<organism evidence="1 2">
    <name type="scientific">Candidatus Vidania fulgoroideorum</name>
    <dbReference type="NCBI Taxonomy" id="881286"/>
    <lineage>
        <taxon>Bacteria</taxon>
        <taxon>Pseudomonadati</taxon>
        <taxon>Pseudomonadota</taxon>
        <taxon>Betaproteobacteria</taxon>
        <taxon>Candidatus Vidania</taxon>
    </lineage>
</organism>
<evidence type="ECO:0000313" key="2">
    <source>
        <dbReference type="Proteomes" id="UP000663602"/>
    </source>
</evidence>
<protein>
    <submittedName>
        <fullName evidence="1">Uncharacterized protein</fullName>
    </submittedName>
</protein>